<dbReference type="CDD" id="cd02142">
    <property type="entry name" value="McbC_SagB-like_oxidoreductase"/>
    <property type="match status" value="1"/>
</dbReference>
<dbReference type="AlphaFoldDB" id="A0A9Y1BSC3"/>
<dbReference type="Pfam" id="PF00881">
    <property type="entry name" value="Nitroreductase"/>
    <property type="match status" value="1"/>
</dbReference>
<dbReference type="NCBIfam" id="TIGR03605">
    <property type="entry name" value="antibiot_sagB"/>
    <property type="match status" value="1"/>
</dbReference>
<dbReference type="SUPFAM" id="SSF55469">
    <property type="entry name" value="FMN-dependent nitroreductase-like"/>
    <property type="match status" value="1"/>
</dbReference>
<feature type="domain" description="Nitroreductase" evidence="1">
    <location>
        <begin position="62"/>
        <end position="244"/>
    </location>
</feature>
<gene>
    <name evidence="2" type="ORF">K9W46_03725</name>
</gene>
<accession>A0A9Y1BSC3</accession>
<name>A0A9Y1BSC3_9ARCH</name>
<protein>
    <submittedName>
        <fullName evidence="2">SagB/ThcOx family dehydrogenase</fullName>
    </submittedName>
</protein>
<dbReference type="EMBL" id="CP084167">
    <property type="protein sequence ID" value="UJG44298.1"/>
    <property type="molecule type" value="Genomic_DNA"/>
</dbReference>
<dbReference type="GO" id="GO:0016491">
    <property type="term" value="F:oxidoreductase activity"/>
    <property type="evidence" value="ECO:0007669"/>
    <property type="project" value="InterPro"/>
</dbReference>
<dbReference type="Proteomes" id="UP001200513">
    <property type="component" value="Chromosome"/>
</dbReference>
<proteinExistence type="predicted"/>
<dbReference type="InterPro" id="IPR020051">
    <property type="entry name" value="SagB-type_dehydrogenase"/>
</dbReference>
<dbReference type="InterPro" id="IPR029479">
    <property type="entry name" value="Nitroreductase"/>
</dbReference>
<organism evidence="2">
    <name type="scientific">Candidatus Heimdallarchaeum endolithica</name>
    <dbReference type="NCBI Taxonomy" id="2876572"/>
    <lineage>
        <taxon>Archaea</taxon>
        <taxon>Promethearchaeati</taxon>
        <taxon>Candidatus Heimdallarchaeota</taxon>
        <taxon>Candidatus Heimdallarchaeia (ex Rinke et al. 2021) (nom. nud.)</taxon>
        <taxon>Candidatus Heimdallarchaeales</taxon>
        <taxon>Candidatus Heimdallarchaeaceae</taxon>
        <taxon>Candidatus Heimdallarchaeum</taxon>
    </lineage>
</organism>
<dbReference type="PANTHER" id="PTHR43745:SF2">
    <property type="entry name" value="NITROREDUCTASE MJ1384-RELATED"/>
    <property type="match status" value="1"/>
</dbReference>
<sequence length="246" mass="28099">MTGKNIGREFVEKTKYKYLSRSDQGKGAPSPPLELPWDKNAELIKLSKDFSDIPKISLEECIASRKSLRKYSSTPISLLELSWLLWSSQGIKEFMRQTYTLRTVPSAGARHAFETFLLVNNVKNLEPGLYRYIASKHSLLFIDNSENLSEKFTKASYNQSMVKNSAVTFFWVAITYRMVWRYGERGYRYLFLDAGHVCQNIYLASENINCGTCAIGAFHDDELNKLLNIDGKDQFIIYAAAVGKKN</sequence>
<evidence type="ECO:0000313" key="2">
    <source>
        <dbReference type="EMBL" id="UJG44298.1"/>
    </source>
</evidence>
<dbReference type="PANTHER" id="PTHR43745">
    <property type="entry name" value="NITROREDUCTASE MJ1384-RELATED"/>
    <property type="match status" value="1"/>
</dbReference>
<evidence type="ECO:0000259" key="1">
    <source>
        <dbReference type="Pfam" id="PF00881"/>
    </source>
</evidence>
<dbReference type="Gene3D" id="3.40.109.10">
    <property type="entry name" value="NADH Oxidase"/>
    <property type="match status" value="1"/>
</dbReference>
<dbReference type="InterPro" id="IPR000415">
    <property type="entry name" value="Nitroreductase-like"/>
</dbReference>
<reference evidence="2" key="1">
    <citation type="journal article" date="2022" name="Nat. Microbiol.">
        <title>Unique mobile elements and scalable gene flow at the prokaryote-eukaryote boundary revealed by circularized Asgard archaea genomes.</title>
        <authorList>
            <person name="Wu F."/>
            <person name="Speth D.R."/>
            <person name="Philosof A."/>
            <person name="Cremiere A."/>
            <person name="Narayanan A."/>
            <person name="Barco R.A."/>
            <person name="Connon S.A."/>
            <person name="Amend J.P."/>
            <person name="Antoshechkin I.A."/>
            <person name="Orphan V.J."/>
        </authorList>
    </citation>
    <scope>NUCLEOTIDE SEQUENCE</scope>
    <source>
        <strain evidence="2">PR6</strain>
    </source>
</reference>
<dbReference type="InterPro" id="IPR052544">
    <property type="entry name" value="Bacteriocin_Proc_Enz"/>
</dbReference>